<dbReference type="AlphaFoldDB" id="A0A450UYG2"/>
<feature type="domain" description="AB hydrolase-1" evidence="1">
    <location>
        <begin position="32"/>
        <end position="168"/>
    </location>
</feature>
<accession>A0A450UYG2</accession>
<dbReference type="InterPro" id="IPR029058">
    <property type="entry name" value="AB_hydrolase_fold"/>
</dbReference>
<dbReference type="InterPro" id="IPR050266">
    <property type="entry name" value="AB_hydrolase_sf"/>
</dbReference>
<organism evidence="2">
    <name type="scientific">Candidatus Kentrum sp. LFY</name>
    <dbReference type="NCBI Taxonomy" id="2126342"/>
    <lineage>
        <taxon>Bacteria</taxon>
        <taxon>Pseudomonadati</taxon>
        <taxon>Pseudomonadota</taxon>
        <taxon>Gammaproteobacteria</taxon>
        <taxon>Candidatus Kentrum</taxon>
    </lineage>
</organism>
<dbReference type="EMBL" id="CAADFH010000071">
    <property type="protein sequence ID" value="VFJ97566.1"/>
    <property type="molecule type" value="Genomic_DNA"/>
</dbReference>
<dbReference type="Gene3D" id="3.40.50.1820">
    <property type="entry name" value="alpha/beta hydrolase"/>
    <property type="match status" value="1"/>
</dbReference>
<dbReference type="InterPro" id="IPR000073">
    <property type="entry name" value="AB_hydrolase_1"/>
</dbReference>
<dbReference type="SUPFAM" id="SSF53474">
    <property type="entry name" value="alpha/beta-Hydrolases"/>
    <property type="match status" value="1"/>
</dbReference>
<dbReference type="PANTHER" id="PTHR43798:SF33">
    <property type="entry name" value="HYDROLASE, PUTATIVE (AFU_ORTHOLOGUE AFUA_2G14860)-RELATED"/>
    <property type="match status" value="1"/>
</dbReference>
<dbReference type="GO" id="GO:0016020">
    <property type="term" value="C:membrane"/>
    <property type="evidence" value="ECO:0007669"/>
    <property type="project" value="TreeGrafter"/>
</dbReference>
<protein>
    <submittedName>
        <fullName evidence="2">Pimeloyl-ACP methyl ester carboxylesterase</fullName>
    </submittedName>
</protein>
<evidence type="ECO:0000259" key="1">
    <source>
        <dbReference type="Pfam" id="PF00561"/>
    </source>
</evidence>
<evidence type="ECO:0000313" key="2">
    <source>
        <dbReference type="EMBL" id="VFJ97566.1"/>
    </source>
</evidence>
<proteinExistence type="predicted"/>
<dbReference type="Pfam" id="PF00561">
    <property type="entry name" value="Abhydrolase_1"/>
    <property type="match status" value="1"/>
</dbReference>
<dbReference type="PANTHER" id="PTHR43798">
    <property type="entry name" value="MONOACYLGLYCEROL LIPASE"/>
    <property type="match status" value="1"/>
</dbReference>
<reference evidence="2" key="1">
    <citation type="submission" date="2019-02" db="EMBL/GenBank/DDBJ databases">
        <authorList>
            <person name="Gruber-Vodicka R. H."/>
            <person name="Seah K. B. B."/>
        </authorList>
    </citation>
    <scope>NUCLEOTIDE SEQUENCE</scope>
    <source>
        <strain evidence="2">BECK_M6</strain>
    </source>
</reference>
<gene>
    <name evidence="2" type="ORF">BECKLFY1418A_GA0070994_10713</name>
</gene>
<sequence>MNIPERRITFTCRDGLSLFCRDLGPQSPDTTPVLCLPGLTRNSKDFIPLAQRHGNIRRFLCPDLRGRGLSEPDSDYIRYYPLTYVEDMWELLAHLGIPKVVIIGTSLGGLMAMIMANARPEAISGIVLNDVGPDVNHEGLRRVYEYVGLLPKVNDWAEAVRQAREVYEIALPDLDEKTWLEFTRRQYREDENGIPRLEYDHAIGTALREMGGVPMDLWALFEGLRDHPVVALRGIISDILTQETFDKMAEVKPDLVRVTVSNRGHVPLLDEPESTAVIDAFLAEESR</sequence>
<name>A0A450UYG2_9GAMM</name>